<proteinExistence type="predicted"/>
<dbReference type="SUPFAM" id="SSF54593">
    <property type="entry name" value="Glyoxalase/Bleomycin resistance protein/Dihydroxybiphenyl dioxygenase"/>
    <property type="match status" value="1"/>
</dbReference>
<sequence>MGNNSEFKITGVMDKPLAKLIMVNIPAPNVGEGRDFYNALFGTPFARSLHEEESYHAPVSAGVKVDISRPHVDGQPIAATLAVQNLEDSLKSISKHGGRVLERDLSLDIQEHFRTALTQNWKAIYNAAPGKSMGKSACIMDPFGNILYLVELEDWAEKAFQDGHLNLIVQGLIHGNAMRLSNALF</sequence>
<dbReference type="EMBL" id="CP101751">
    <property type="protein sequence ID" value="UUC44012.1"/>
    <property type="molecule type" value="Genomic_DNA"/>
</dbReference>
<evidence type="ECO:0008006" key="3">
    <source>
        <dbReference type="Google" id="ProtNLM"/>
    </source>
</evidence>
<keyword evidence="2" id="KW-1185">Reference proteome</keyword>
<gene>
    <name evidence="1" type="ORF">NOX80_10245</name>
</gene>
<dbReference type="Gene3D" id="3.10.180.10">
    <property type="entry name" value="2,3-Dihydroxybiphenyl 1,2-Dioxygenase, domain 1"/>
    <property type="match status" value="1"/>
</dbReference>
<protein>
    <recommendedName>
        <fullName evidence="3">Glyoxalase</fullName>
    </recommendedName>
</protein>
<dbReference type="Proteomes" id="UP001059844">
    <property type="component" value="Chromosome"/>
</dbReference>
<dbReference type="InterPro" id="IPR029068">
    <property type="entry name" value="Glyas_Bleomycin-R_OHBP_Dase"/>
</dbReference>
<evidence type="ECO:0000313" key="2">
    <source>
        <dbReference type="Proteomes" id="UP001059844"/>
    </source>
</evidence>
<dbReference type="RefSeq" id="WP_256549680.1">
    <property type="nucleotide sequence ID" value="NZ_CP101751.1"/>
</dbReference>
<organism evidence="1 2">
    <name type="scientific">Flavobacterium cerinum</name>
    <dbReference type="NCBI Taxonomy" id="2502784"/>
    <lineage>
        <taxon>Bacteria</taxon>
        <taxon>Pseudomonadati</taxon>
        <taxon>Bacteroidota</taxon>
        <taxon>Flavobacteriia</taxon>
        <taxon>Flavobacteriales</taxon>
        <taxon>Flavobacteriaceae</taxon>
        <taxon>Flavobacterium</taxon>
    </lineage>
</organism>
<evidence type="ECO:0000313" key="1">
    <source>
        <dbReference type="EMBL" id="UUC44012.1"/>
    </source>
</evidence>
<reference evidence="1" key="1">
    <citation type="submission" date="2022-07" db="EMBL/GenBank/DDBJ databases">
        <title>Isolation, identification, and degradation of a PFOSA degrading strain from sewage treatment plant.</title>
        <authorList>
            <person name="Zhang L."/>
            <person name="Huo Y."/>
        </authorList>
    </citation>
    <scope>NUCLEOTIDE SEQUENCE</scope>
    <source>
        <strain evidence="1">C1</strain>
    </source>
</reference>
<name>A0ABY5IR38_9FLAO</name>
<accession>A0ABY5IR38</accession>